<evidence type="ECO:0000313" key="2">
    <source>
        <dbReference type="Proteomes" id="UP000639396"/>
    </source>
</evidence>
<proteinExistence type="predicted"/>
<keyword evidence="2" id="KW-1185">Reference proteome</keyword>
<name>A0A927GZE3_9BACL</name>
<protein>
    <submittedName>
        <fullName evidence="1">Uncharacterized protein</fullName>
    </submittedName>
</protein>
<comment type="caution">
    <text evidence="1">The sequence shown here is derived from an EMBL/GenBank/DDBJ whole genome shotgun (WGS) entry which is preliminary data.</text>
</comment>
<reference evidence="1" key="1">
    <citation type="submission" date="2020-09" db="EMBL/GenBank/DDBJ databases">
        <title>A novel bacterium of genus Paenibacillus, isolated from South China Sea.</title>
        <authorList>
            <person name="Huang H."/>
            <person name="Mo K."/>
            <person name="Hu Y."/>
        </authorList>
    </citation>
    <scope>NUCLEOTIDE SEQUENCE</scope>
    <source>
        <strain evidence="1">IB182363</strain>
    </source>
</reference>
<dbReference type="AlphaFoldDB" id="A0A927GZE3"/>
<gene>
    <name evidence="1" type="ORF">IDH45_05160</name>
</gene>
<dbReference type="RefSeq" id="WP_190925321.1">
    <property type="nucleotide sequence ID" value="NZ_JACXJA010000005.1"/>
</dbReference>
<dbReference type="EMBL" id="JACXJA010000005">
    <property type="protein sequence ID" value="MBD2861379.1"/>
    <property type="molecule type" value="Genomic_DNA"/>
</dbReference>
<dbReference type="Proteomes" id="UP000639396">
    <property type="component" value="Unassembled WGS sequence"/>
</dbReference>
<evidence type="ECO:0000313" key="1">
    <source>
        <dbReference type="EMBL" id="MBD2861379.1"/>
    </source>
</evidence>
<accession>A0A927GZE3</accession>
<organism evidence="1 2">
    <name type="scientific">Paenibacillus oceani</name>
    <dbReference type="NCBI Taxonomy" id="2772510"/>
    <lineage>
        <taxon>Bacteria</taxon>
        <taxon>Bacillati</taxon>
        <taxon>Bacillota</taxon>
        <taxon>Bacilli</taxon>
        <taxon>Bacillales</taxon>
        <taxon>Paenibacillaceae</taxon>
        <taxon>Paenibacillus</taxon>
    </lineage>
</organism>
<sequence length="129" mass="14567">MPADEPAAASEPDVLRWAGHDPGQYELLRQAEIDGKTGFVWRRTDYTPAPRVQDDLSINSFFHNRNEQTIKAMLDPESGRLVSFMRFDKASGLLCLSRMSFGCRSEESNWRRIESGSASTKRQVNPTSS</sequence>